<name>A0A146JZW0_9EUKA</name>
<gene>
    <name evidence="1" type="ORF">TPC1_30448</name>
</gene>
<sequence>LILNSIQETLNIVTITEMNNTMPYVNFSIKINGYFNYYMTTSNGSYQYPCKYSENVILNVENNAGFRDYSINITINQSMQTLYVMMYNKANETQLNLQFMNQSSMQVGYVNFQVQSMNGTFNYLADSQGRSTIFGLSLYSQVTIIANVTGYDQLVQSIYIMSSNMSQVLLLKKQNGTTLEIVTFNMRKAMQLPNVNFYLLIDNMTLGYYTTDMYGKIQIHNLSQNVRYTISTTMQGYNPITQDVVITSNFQTAYLYLEDINTVVFNFQPCDYTTLTIYKDSNQIFNQMTFSCSLEFSNSKELQNGQYYTYTAQQNGQTQNDSFYFYGGNQSVNITFQGANNYSALNVTLVHDYNTSVGYGLLIDVKSYNGSTRSMRTDYQGTISLRSDNGFTYGESLILEINNNSIYNDQQLYLSFPKYNESQYWQLTKRSNDSASVEFNVKTKNCATANVILSTGKAILKGQTQNCKVVFTQGISIGGNYTYVIQAFDYEQERGSIYQTQTHQVVNITMKPFFGEQVTVNITFINEELPVPVTNATVNIYVDGMYRMTMQTDYQGRIFIKDQIELQLNQMLKVEVTESMYFYSKTTDFTIRKEETKKIFTLTPKN</sequence>
<dbReference type="AlphaFoldDB" id="A0A146JZW0"/>
<dbReference type="EMBL" id="GDID01006549">
    <property type="protein sequence ID" value="JAP90057.1"/>
    <property type="molecule type" value="Transcribed_RNA"/>
</dbReference>
<accession>A0A146JZW0</accession>
<evidence type="ECO:0000313" key="1">
    <source>
        <dbReference type="EMBL" id="JAP90057.1"/>
    </source>
</evidence>
<organism evidence="1">
    <name type="scientific">Trepomonas sp. PC1</name>
    <dbReference type="NCBI Taxonomy" id="1076344"/>
    <lineage>
        <taxon>Eukaryota</taxon>
        <taxon>Metamonada</taxon>
        <taxon>Diplomonadida</taxon>
        <taxon>Hexamitidae</taxon>
        <taxon>Hexamitinae</taxon>
        <taxon>Trepomonas</taxon>
    </lineage>
</organism>
<reference evidence="1" key="1">
    <citation type="submission" date="2015-07" db="EMBL/GenBank/DDBJ databases">
        <title>Adaptation to a free-living lifestyle via gene acquisitions in the diplomonad Trepomonas sp. PC1.</title>
        <authorList>
            <person name="Xu F."/>
            <person name="Jerlstrom-Hultqvist J."/>
            <person name="Kolisko M."/>
            <person name="Simpson A.G.B."/>
            <person name="Roger A.J."/>
            <person name="Svard S.G."/>
            <person name="Andersson J.O."/>
        </authorList>
    </citation>
    <scope>NUCLEOTIDE SEQUENCE</scope>
    <source>
        <strain evidence="1">PC1</strain>
    </source>
</reference>
<proteinExistence type="predicted"/>
<protein>
    <submittedName>
        <fullName evidence="1">Uncharacterized protein</fullName>
    </submittedName>
</protein>
<feature type="non-terminal residue" evidence="1">
    <location>
        <position position="1"/>
    </location>
</feature>